<feature type="domain" description="KIB1-4 beta-propeller" evidence="3">
    <location>
        <begin position="122"/>
        <end position="318"/>
    </location>
</feature>
<accession>A0A251S0M8</accession>
<dbReference type="InterPro" id="IPR005174">
    <property type="entry name" value="KIB1-4_b-propeller"/>
</dbReference>
<evidence type="ECO:0000313" key="5">
    <source>
        <dbReference type="EMBL" id="OTF92250.1"/>
    </source>
</evidence>
<evidence type="ECO:0000313" key="6">
    <source>
        <dbReference type="Proteomes" id="UP000215914"/>
    </source>
</evidence>
<dbReference type="AlphaFoldDB" id="A0A251S0M8"/>
<organism evidence="5 6">
    <name type="scientific">Helianthus annuus</name>
    <name type="common">Common sunflower</name>
    <dbReference type="NCBI Taxonomy" id="4232"/>
    <lineage>
        <taxon>Eukaryota</taxon>
        <taxon>Viridiplantae</taxon>
        <taxon>Streptophyta</taxon>
        <taxon>Embryophyta</taxon>
        <taxon>Tracheophyta</taxon>
        <taxon>Spermatophyta</taxon>
        <taxon>Magnoliopsida</taxon>
        <taxon>eudicotyledons</taxon>
        <taxon>Gunneridae</taxon>
        <taxon>Pentapetalae</taxon>
        <taxon>asterids</taxon>
        <taxon>campanulids</taxon>
        <taxon>Asterales</taxon>
        <taxon>Asteraceae</taxon>
        <taxon>Asteroideae</taxon>
        <taxon>Heliantheae alliance</taxon>
        <taxon>Heliantheae</taxon>
        <taxon>Helianthus</taxon>
    </lineage>
</organism>
<dbReference type="Gramene" id="mRNA:HanXRQr2_Chr16g0760741">
    <property type="protein sequence ID" value="CDS:HanXRQr2_Chr16g0760741.1"/>
    <property type="gene ID" value="HanXRQr2_Chr16g0760741"/>
</dbReference>
<reference evidence="4" key="3">
    <citation type="submission" date="2020-06" db="EMBL/GenBank/DDBJ databases">
        <title>Helianthus annuus Genome sequencing and assembly Release 2.</title>
        <authorList>
            <person name="Gouzy J."/>
            <person name="Langlade N."/>
            <person name="Munos S."/>
        </authorList>
    </citation>
    <scope>NUCLEOTIDE SEQUENCE</scope>
    <source>
        <tissue evidence="4">Leaves</tissue>
    </source>
</reference>
<name>A0A251S0M8_HELAN</name>
<proteinExistence type="predicted"/>
<dbReference type="InParanoid" id="A0A251S0M8"/>
<evidence type="ECO:0000259" key="3">
    <source>
        <dbReference type="Pfam" id="PF03478"/>
    </source>
</evidence>
<dbReference type="InterPro" id="IPR001810">
    <property type="entry name" value="F-box_dom"/>
</dbReference>
<reference evidence="5" key="2">
    <citation type="submission" date="2017-02" db="EMBL/GenBank/DDBJ databases">
        <title>Sunflower complete genome.</title>
        <authorList>
            <person name="Langlade N."/>
            <person name="Munos S."/>
        </authorList>
    </citation>
    <scope>NUCLEOTIDE SEQUENCE [LARGE SCALE GENOMIC DNA]</scope>
    <source>
        <tissue evidence="5">Leaves</tissue>
    </source>
</reference>
<keyword evidence="6" id="KW-1185">Reference proteome</keyword>
<feature type="domain" description="F-box" evidence="2">
    <location>
        <begin position="51"/>
        <end position="91"/>
    </location>
</feature>
<gene>
    <name evidence="5" type="ORF">HannXRQ_Chr16g0519811</name>
    <name evidence="4" type="ORF">HanXRQr2_Chr16g0760741</name>
</gene>
<dbReference type="SUPFAM" id="SSF81383">
    <property type="entry name" value="F-box domain"/>
    <property type="match status" value="1"/>
</dbReference>
<dbReference type="InterPro" id="IPR036047">
    <property type="entry name" value="F-box-like_dom_sf"/>
</dbReference>
<dbReference type="OMA" id="MANTRSM"/>
<dbReference type="Pfam" id="PF03478">
    <property type="entry name" value="Beta-prop_KIB1-4"/>
    <property type="match status" value="1"/>
</dbReference>
<keyword evidence="1" id="KW-0732">Signal</keyword>
<dbReference type="EMBL" id="CM007905">
    <property type="protein sequence ID" value="OTF92250.1"/>
    <property type="molecule type" value="Genomic_DNA"/>
</dbReference>
<sequence length="373" mass="43459">MLVLWLHFLLHIKWNFTYTKSLNYNCSFASAGMANTRSMTRKLNKDVSASWSDLDQDLLLLIMMHLGVLDFIAFGDVCKSWRSVAVSNWNKFMVSKQPMYLSISSRLNDKECYLEDYQRRKLKTTIPHSNGTICVGITCGYLIFFEREACDFWLVNPFTKKELCFRDFPFGVTPFPTRFRGILVFSPSMFGWVFVVITHAFADKIAFSLPGEQSEWYYATSPSIIHDLHFFKGKIYTIDWNSQLCELRLNREPTLTLLNMKNFPWAHNYMLEFLSSSENLFVVDAVGDVLAVEADFDEMKWVNSNRTIGAYAVFLSNFKCAAAIRPDTWIHPWTQYQRLNFSDGYDPSKTRRMCLTTNMWYFPHDCLIDTDPG</sequence>
<dbReference type="PANTHER" id="PTHR45463">
    <property type="entry name" value="OS09G0392200 PROTEIN"/>
    <property type="match status" value="1"/>
</dbReference>
<evidence type="ECO:0000259" key="2">
    <source>
        <dbReference type="Pfam" id="PF00646"/>
    </source>
</evidence>
<evidence type="ECO:0000256" key="1">
    <source>
        <dbReference type="SAM" id="SignalP"/>
    </source>
</evidence>
<feature type="chain" id="PRO_5041059451" evidence="1">
    <location>
        <begin position="22"/>
        <end position="373"/>
    </location>
</feature>
<dbReference type="Proteomes" id="UP000215914">
    <property type="component" value="Chromosome 16"/>
</dbReference>
<dbReference type="Pfam" id="PF00646">
    <property type="entry name" value="F-box"/>
    <property type="match status" value="1"/>
</dbReference>
<dbReference type="Gene3D" id="1.20.1280.50">
    <property type="match status" value="1"/>
</dbReference>
<feature type="signal peptide" evidence="1">
    <location>
        <begin position="1"/>
        <end position="21"/>
    </location>
</feature>
<evidence type="ECO:0000313" key="4">
    <source>
        <dbReference type="EMBL" id="KAF5761071.1"/>
    </source>
</evidence>
<protein>
    <submittedName>
        <fullName evidence="4 5">F-box domain-containing protein</fullName>
    </submittedName>
</protein>
<reference evidence="4 6" key="1">
    <citation type="journal article" date="2017" name="Nature">
        <title>The sunflower genome provides insights into oil metabolism, flowering and Asterid evolution.</title>
        <authorList>
            <person name="Badouin H."/>
            <person name="Gouzy J."/>
            <person name="Grassa C.J."/>
            <person name="Murat F."/>
            <person name="Staton S.E."/>
            <person name="Cottret L."/>
            <person name="Lelandais-Briere C."/>
            <person name="Owens G.L."/>
            <person name="Carrere S."/>
            <person name="Mayjonade B."/>
            <person name="Legrand L."/>
            <person name="Gill N."/>
            <person name="Kane N.C."/>
            <person name="Bowers J.E."/>
            <person name="Hubner S."/>
            <person name="Bellec A."/>
            <person name="Berard A."/>
            <person name="Berges H."/>
            <person name="Blanchet N."/>
            <person name="Boniface M.C."/>
            <person name="Brunel D."/>
            <person name="Catrice O."/>
            <person name="Chaidir N."/>
            <person name="Claudel C."/>
            <person name="Donnadieu C."/>
            <person name="Faraut T."/>
            <person name="Fievet G."/>
            <person name="Helmstetter N."/>
            <person name="King M."/>
            <person name="Knapp S.J."/>
            <person name="Lai Z."/>
            <person name="Le Paslier M.C."/>
            <person name="Lippi Y."/>
            <person name="Lorenzon L."/>
            <person name="Mandel J.R."/>
            <person name="Marage G."/>
            <person name="Marchand G."/>
            <person name="Marquand E."/>
            <person name="Bret-Mestries E."/>
            <person name="Morien E."/>
            <person name="Nambeesan S."/>
            <person name="Nguyen T."/>
            <person name="Pegot-Espagnet P."/>
            <person name="Pouilly N."/>
            <person name="Raftis F."/>
            <person name="Sallet E."/>
            <person name="Schiex T."/>
            <person name="Thomas J."/>
            <person name="Vandecasteele C."/>
            <person name="Vares D."/>
            <person name="Vear F."/>
            <person name="Vautrin S."/>
            <person name="Crespi M."/>
            <person name="Mangin B."/>
            <person name="Burke J.M."/>
            <person name="Salse J."/>
            <person name="Munos S."/>
            <person name="Vincourt P."/>
            <person name="Rieseberg L.H."/>
            <person name="Langlade N.B."/>
        </authorList>
    </citation>
    <scope>NUCLEOTIDE SEQUENCE [LARGE SCALE GENOMIC DNA]</scope>
    <source>
        <strain evidence="6">cv. SF193</strain>
        <tissue evidence="4">Leaves</tissue>
    </source>
</reference>
<dbReference type="PANTHER" id="PTHR45463:SF8">
    <property type="entry name" value="OS09G0392200 PROTEIN"/>
    <property type="match status" value="1"/>
</dbReference>
<dbReference type="EMBL" id="MNCJ02000331">
    <property type="protein sequence ID" value="KAF5761071.1"/>
    <property type="molecule type" value="Genomic_DNA"/>
</dbReference>